<evidence type="ECO:0000313" key="1">
    <source>
        <dbReference type="EMBL" id="TGY97188.1"/>
    </source>
</evidence>
<keyword evidence="2" id="KW-1185">Reference proteome</keyword>
<accession>A0AC61RYS9</accession>
<comment type="caution">
    <text evidence="1">The sequence shown here is derived from an EMBL/GenBank/DDBJ whole genome shotgun (WGS) entry which is preliminary data.</text>
</comment>
<protein>
    <submittedName>
        <fullName evidence="1">Uncharacterized protein</fullName>
    </submittedName>
</protein>
<dbReference type="Proteomes" id="UP000304953">
    <property type="component" value="Unassembled WGS sequence"/>
</dbReference>
<organism evidence="1 2">
    <name type="scientific">Petralouisia muris</name>
    <dbReference type="NCBI Taxonomy" id="3032872"/>
    <lineage>
        <taxon>Bacteria</taxon>
        <taxon>Bacillati</taxon>
        <taxon>Bacillota</taxon>
        <taxon>Clostridia</taxon>
        <taxon>Lachnospirales</taxon>
        <taxon>Lachnospiraceae</taxon>
        <taxon>Petralouisia</taxon>
    </lineage>
</organism>
<sequence>MNILNYLATALSISAIMTVIPFILGYRNKGNAAKQKNYWKISCLFGAVTVVIGLVTLILMLPFF</sequence>
<gene>
    <name evidence="1" type="ORF">E5329_05810</name>
</gene>
<name>A0AC61RYS9_9FIRM</name>
<evidence type="ECO:0000313" key="2">
    <source>
        <dbReference type="Proteomes" id="UP000304953"/>
    </source>
</evidence>
<dbReference type="EMBL" id="SRYA01000009">
    <property type="protein sequence ID" value="TGY97188.1"/>
    <property type="molecule type" value="Genomic_DNA"/>
</dbReference>
<proteinExistence type="predicted"/>
<reference evidence="1" key="1">
    <citation type="submission" date="2019-04" db="EMBL/GenBank/DDBJ databases">
        <title>Microbes associate with the intestines of laboratory mice.</title>
        <authorList>
            <person name="Navarre W."/>
            <person name="Wong E."/>
            <person name="Huang K."/>
            <person name="Tropini C."/>
            <person name="Ng K."/>
            <person name="Yu B."/>
        </authorList>
    </citation>
    <scope>NUCLEOTIDE SEQUENCE</scope>
    <source>
        <strain evidence="1">NM01_1-7b</strain>
    </source>
</reference>